<dbReference type="GeneID" id="59331351"/>
<reference evidence="1 2" key="1">
    <citation type="journal article" date="2020" name="Genomics">
        <title>Complete, high-quality genomes from long-read metagenomic sequencing of two wolf lichen thalli reveals enigmatic genome architecture.</title>
        <authorList>
            <person name="McKenzie S.K."/>
            <person name="Walston R.F."/>
            <person name="Allen J.L."/>
        </authorList>
    </citation>
    <scope>NUCLEOTIDE SEQUENCE [LARGE SCALE GENOMIC DNA]</scope>
    <source>
        <strain evidence="1">WasteWater1</strain>
    </source>
</reference>
<dbReference type="EMBL" id="JACCJB010000016">
    <property type="protein sequence ID" value="KAF6220506.1"/>
    <property type="molecule type" value="Genomic_DNA"/>
</dbReference>
<dbReference type="AlphaFoldDB" id="A0A8H6FA21"/>
<dbReference type="RefSeq" id="XP_037149941.1">
    <property type="nucleotide sequence ID" value="XM_037293863.1"/>
</dbReference>
<accession>A0A8H6FA21</accession>
<organism evidence="1 2">
    <name type="scientific">Letharia lupina</name>
    <dbReference type="NCBI Taxonomy" id="560253"/>
    <lineage>
        <taxon>Eukaryota</taxon>
        <taxon>Fungi</taxon>
        <taxon>Dikarya</taxon>
        <taxon>Ascomycota</taxon>
        <taxon>Pezizomycotina</taxon>
        <taxon>Lecanoromycetes</taxon>
        <taxon>OSLEUM clade</taxon>
        <taxon>Lecanoromycetidae</taxon>
        <taxon>Lecanorales</taxon>
        <taxon>Lecanorineae</taxon>
        <taxon>Parmeliaceae</taxon>
        <taxon>Letharia</taxon>
    </lineage>
</organism>
<keyword evidence="2" id="KW-1185">Reference proteome</keyword>
<protein>
    <submittedName>
        <fullName evidence="1">Uncharacterized protein</fullName>
    </submittedName>
</protein>
<evidence type="ECO:0000313" key="1">
    <source>
        <dbReference type="EMBL" id="KAF6220506.1"/>
    </source>
</evidence>
<comment type="caution">
    <text evidence="1">The sequence shown here is derived from an EMBL/GenBank/DDBJ whole genome shotgun (WGS) entry which is preliminary data.</text>
</comment>
<name>A0A8H6FA21_9LECA</name>
<evidence type="ECO:0000313" key="2">
    <source>
        <dbReference type="Proteomes" id="UP000593566"/>
    </source>
</evidence>
<dbReference type="Proteomes" id="UP000593566">
    <property type="component" value="Unassembled WGS sequence"/>
</dbReference>
<proteinExistence type="predicted"/>
<gene>
    <name evidence="1" type="ORF">HO133_002939</name>
</gene>
<sequence length="105" mass="11953">MGYEFPGDFLFTSIYRDLTDRNSVAETSSQLRLEDGQKYWVGKIGGGYFVVVRKTTEGDVRLVVRHNRIPKVVSQKVLRLKVVRERPDVNLDAKDVLVLGDECGH</sequence>